<name>A0ABD2C1W8_VESSQ</name>
<keyword evidence="1" id="KW-0472">Membrane</keyword>
<protein>
    <submittedName>
        <fullName evidence="2">Uncharacterized protein</fullName>
    </submittedName>
</protein>
<keyword evidence="1" id="KW-0812">Transmembrane</keyword>
<organism evidence="2 3">
    <name type="scientific">Vespula squamosa</name>
    <name type="common">Southern yellow jacket</name>
    <name type="synonym">Wasp</name>
    <dbReference type="NCBI Taxonomy" id="30214"/>
    <lineage>
        <taxon>Eukaryota</taxon>
        <taxon>Metazoa</taxon>
        <taxon>Ecdysozoa</taxon>
        <taxon>Arthropoda</taxon>
        <taxon>Hexapoda</taxon>
        <taxon>Insecta</taxon>
        <taxon>Pterygota</taxon>
        <taxon>Neoptera</taxon>
        <taxon>Endopterygota</taxon>
        <taxon>Hymenoptera</taxon>
        <taxon>Apocrita</taxon>
        <taxon>Aculeata</taxon>
        <taxon>Vespoidea</taxon>
        <taxon>Vespidae</taxon>
        <taxon>Vespinae</taxon>
        <taxon>Vespula</taxon>
    </lineage>
</organism>
<keyword evidence="1" id="KW-1133">Transmembrane helix</keyword>
<accession>A0ABD2C1W8</accession>
<feature type="transmembrane region" description="Helical" evidence="1">
    <location>
        <begin position="12"/>
        <end position="31"/>
    </location>
</feature>
<evidence type="ECO:0000313" key="3">
    <source>
        <dbReference type="Proteomes" id="UP001607302"/>
    </source>
</evidence>
<evidence type="ECO:0000313" key="2">
    <source>
        <dbReference type="EMBL" id="KAL2738994.1"/>
    </source>
</evidence>
<evidence type="ECO:0000256" key="1">
    <source>
        <dbReference type="SAM" id="Phobius"/>
    </source>
</evidence>
<dbReference type="Proteomes" id="UP001607302">
    <property type="component" value="Unassembled WGS sequence"/>
</dbReference>
<comment type="caution">
    <text evidence="2">The sequence shown here is derived from an EMBL/GenBank/DDBJ whole genome shotgun (WGS) entry which is preliminary data.</text>
</comment>
<reference evidence="2 3" key="1">
    <citation type="journal article" date="2024" name="Ann. Entomol. Soc. Am.">
        <title>Genomic analyses of the southern and eastern yellowjacket wasps (Hymenoptera: Vespidae) reveal evolutionary signatures of social life.</title>
        <authorList>
            <person name="Catto M.A."/>
            <person name="Caine P.B."/>
            <person name="Orr S.E."/>
            <person name="Hunt B.G."/>
            <person name="Goodisman M.A.D."/>
        </authorList>
    </citation>
    <scope>NUCLEOTIDE SEQUENCE [LARGE SCALE GENOMIC DNA]</scope>
    <source>
        <strain evidence="2">233</strain>
        <tissue evidence="2">Head and thorax</tissue>
    </source>
</reference>
<keyword evidence="3" id="KW-1185">Reference proteome</keyword>
<proteinExistence type="predicted"/>
<dbReference type="EMBL" id="JAUDFV010000025">
    <property type="protein sequence ID" value="KAL2738994.1"/>
    <property type="molecule type" value="Genomic_DNA"/>
</dbReference>
<gene>
    <name evidence="2" type="ORF">V1478_001560</name>
</gene>
<dbReference type="AlphaFoldDB" id="A0ABD2C1W8"/>
<sequence length="105" mass="11723">MCREFHRKSSRVHVASEMIFLLGSFFAMMLINGELIESLNTETPLLLTTNFINTEKNMKEETTMPSTSDVAFRESPLGAIIVGPEIECDAGHKRDGNGICRPVTF</sequence>